<feature type="region of interest" description="Disordered" evidence="1">
    <location>
        <begin position="39"/>
        <end position="58"/>
    </location>
</feature>
<organism evidence="2">
    <name type="scientific">Timema shepardi</name>
    <name type="common">Walking stick</name>
    <dbReference type="NCBI Taxonomy" id="629360"/>
    <lineage>
        <taxon>Eukaryota</taxon>
        <taxon>Metazoa</taxon>
        <taxon>Ecdysozoa</taxon>
        <taxon>Arthropoda</taxon>
        <taxon>Hexapoda</taxon>
        <taxon>Insecta</taxon>
        <taxon>Pterygota</taxon>
        <taxon>Neoptera</taxon>
        <taxon>Polyneoptera</taxon>
        <taxon>Phasmatodea</taxon>
        <taxon>Timematodea</taxon>
        <taxon>Timematoidea</taxon>
        <taxon>Timematidae</taxon>
        <taxon>Timema</taxon>
    </lineage>
</organism>
<proteinExistence type="predicted"/>
<protein>
    <submittedName>
        <fullName evidence="2">Uncharacterized protein</fullName>
    </submittedName>
</protein>
<evidence type="ECO:0000256" key="1">
    <source>
        <dbReference type="SAM" id="MobiDB-lite"/>
    </source>
</evidence>
<reference evidence="2" key="1">
    <citation type="submission" date="2020-11" db="EMBL/GenBank/DDBJ databases">
        <authorList>
            <person name="Tran Van P."/>
        </authorList>
    </citation>
    <scope>NUCLEOTIDE SEQUENCE</scope>
</reference>
<gene>
    <name evidence="2" type="ORF">TSIB3V08_LOCUS12615</name>
</gene>
<dbReference type="EMBL" id="OC014868">
    <property type="protein sequence ID" value="CAD7268613.1"/>
    <property type="molecule type" value="Genomic_DNA"/>
</dbReference>
<name>A0A7R9B8X5_TIMSH</name>
<dbReference type="AlphaFoldDB" id="A0A7R9B8X5"/>
<evidence type="ECO:0000313" key="2">
    <source>
        <dbReference type="EMBL" id="CAD7268613.1"/>
    </source>
</evidence>
<accession>A0A7R9B8X5</accession>
<sequence>MGPSNSSVSSFETWGSNLSLVGGIETLRIDIVVSEFGKTFDKKKSKSNSSGASKNKHFGTGCRLQLFVREH</sequence>